<comment type="caution">
    <text evidence="1">The sequence shown here is derived from an EMBL/GenBank/DDBJ whole genome shotgun (WGS) entry which is preliminary data.</text>
</comment>
<evidence type="ECO:0000313" key="1">
    <source>
        <dbReference type="EMBL" id="KAK4494181.1"/>
    </source>
</evidence>
<proteinExistence type="predicted"/>
<organism evidence="1 2">
    <name type="scientific">Zasmidium cellare</name>
    <name type="common">Wine cellar mold</name>
    <name type="synonym">Racodium cellare</name>
    <dbReference type="NCBI Taxonomy" id="395010"/>
    <lineage>
        <taxon>Eukaryota</taxon>
        <taxon>Fungi</taxon>
        <taxon>Dikarya</taxon>
        <taxon>Ascomycota</taxon>
        <taxon>Pezizomycotina</taxon>
        <taxon>Dothideomycetes</taxon>
        <taxon>Dothideomycetidae</taxon>
        <taxon>Mycosphaerellales</taxon>
        <taxon>Mycosphaerellaceae</taxon>
        <taxon>Zasmidium</taxon>
    </lineage>
</organism>
<name>A0ABR0DYU8_ZASCE</name>
<sequence length="248" mass="26916">MSGIQCILPAIGGTGLNVAESLSIIRDICRDVPGTQSNEYSTLAKTALGDSSLRLSITYTSNSTCDESAKELFINEKSCEQEFYQIVDTCRSTSSDLLNFYGGNSTRSCAVFSIRAEVEEIVRCGGNPSSRATNMDAKHIEKAIDEYCSQSFELSPAPQQISTFMTTVPPGQSFHNYLSDGILIKTTAQFSDQAQHDCAESKSFDTKGDECRRKLKAVYEKCGGEGGGISENGANGCVVWTVWGEDLR</sequence>
<evidence type="ECO:0000313" key="2">
    <source>
        <dbReference type="Proteomes" id="UP001305779"/>
    </source>
</evidence>
<reference evidence="1 2" key="1">
    <citation type="journal article" date="2023" name="G3 (Bethesda)">
        <title>A chromosome-level genome assembly of Zasmidium syzygii isolated from banana leaves.</title>
        <authorList>
            <person name="van Westerhoven A.C."/>
            <person name="Mehrabi R."/>
            <person name="Talebi R."/>
            <person name="Steentjes M.B.F."/>
            <person name="Corcolon B."/>
            <person name="Chong P.A."/>
            <person name="Kema G.H.J."/>
            <person name="Seidl M.F."/>
        </authorList>
    </citation>
    <scope>NUCLEOTIDE SEQUENCE [LARGE SCALE GENOMIC DNA]</scope>
    <source>
        <strain evidence="1 2">P124</strain>
    </source>
</reference>
<gene>
    <name evidence="1" type="ORF">PRZ48_014479</name>
</gene>
<keyword evidence="2" id="KW-1185">Reference proteome</keyword>
<dbReference type="Proteomes" id="UP001305779">
    <property type="component" value="Unassembled WGS sequence"/>
</dbReference>
<accession>A0ABR0DYU8</accession>
<protein>
    <submittedName>
        <fullName evidence="1">Uncharacterized protein</fullName>
    </submittedName>
</protein>
<dbReference type="EMBL" id="JAXOVC010000014">
    <property type="protein sequence ID" value="KAK4494181.1"/>
    <property type="molecule type" value="Genomic_DNA"/>
</dbReference>